<keyword evidence="4" id="KW-0804">Transcription</keyword>
<reference evidence="7 8" key="1">
    <citation type="submission" date="2023-08" db="EMBL/GenBank/DDBJ databases">
        <title>Black Yeasts Isolated from many extreme environments.</title>
        <authorList>
            <person name="Coleine C."/>
            <person name="Stajich J.E."/>
            <person name="Selbmann L."/>
        </authorList>
    </citation>
    <scope>NUCLEOTIDE SEQUENCE [LARGE SCALE GENOMIC DNA]</scope>
    <source>
        <strain evidence="7 8">CCFEE 5792</strain>
    </source>
</reference>
<evidence type="ECO:0000313" key="7">
    <source>
        <dbReference type="EMBL" id="KAK5046580.1"/>
    </source>
</evidence>
<keyword evidence="8" id="KW-1185">Reference proteome</keyword>
<gene>
    <name evidence="7" type="ORF">LTR84_007341</name>
</gene>
<proteinExistence type="predicted"/>
<keyword evidence="5" id="KW-0539">Nucleus</keyword>
<evidence type="ECO:0000256" key="1">
    <source>
        <dbReference type="ARBA" id="ARBA00022723"/>
    </source>
</evidence>
<evidence type="ECO:0000256" key="3">
    <source>
        <dbReference type="ARBA" id="ARBA00023015"/>
    </source>
</evidence>
<evidence type="ECO:0000259" key="6">
    <source>
        <dbReference type="Pfam" id="PF04082"/>
    </source>
</evidence>
<sequence length="827" mass="93185">MSYEALELYHAAAETEKAFQEKSFPLGSDLAEGFLENQDFYDSRQGLDSTEQMDLIFTEDTSLNSLRGVPDGQRLTVADMQLEQPRYGIIDSTDPTLLQGVVNDPLQHAELHPEHFDPHIFDGRQSSSLMDPVGRVAAGAVLGRGQQRVQSFHGLQYNETSPAYPGRGDLEQIYEEDKIALALDWDHWAICRCLPPPTAAPEDRKKSSIMTLEQNFALPGPWTSLKGSRRGVQFAPAERFVNVELTETTREWLLMIAQGFMRVAMEVHGLTIAPPSPESPGMDEFSNMGGFIRLPPSEALHRYLETVLTIYEPFYPLVPARILEPNQLAGAQNGRGSNLLLFLMFALGSMLDPAIKARRFSTALTEICRHSIHDILEKDSGAPGSGLLFYCSLIFIIKSSFSGDKAHMNIAVAHRHMYLTLMRSAGHFKKPYRQLQALILEHDGLGKFWQTWLEKESAARLAYGWVMLETEISLFYDCRPILDTSELEVPLPSSEELWLASNPEEWRQNLCKEGSFGDWQVCLDAQPDHSLRSLFQLLMNDELDQLDFQPTILHLRLLLYPLHVLVAELGQLLDSGLVSLQSQWFSSTTMQSSSVLRYEEIRQLLQAWLGAFHRSSGHGARYRAMKSAALTLFHLISLNLSTAFSKLERIAREGYDVFESQSSTDLASKWIRAPEHAIVHCGQVFRLSREMDQGICPIWSAAAIYRATLILWSISLLKANSAMGQETIRFPQNHGKELVIDEVLFQDDEVQRYLRRGNARPMLTTDDGRLISLDNPGELLHLGITTVTRHCLATSFSAGVRFKLEKMSKLWEPKDRSIFNQGSLVGA</sequence>
<dbReference type="AlphaFoldDB" id="A0AAV9MXZ7"/>
<evidence type="ECO:0000256" key="2">
    <source>
        <dbReference type="ARBA" id="ARBA00022833"/>
    </source>
</evidence>
<dbReference type="GO" id="GO:0003677">
    <property type="term" value="F:DNA binding"/>
    <property type="evidence" value="ECO:0007669"/>
    <property type="project" value="InterPro"/>
</dbReference>
<accession>A0AAV9MXZ7</accession>
<dbReference type="RefSeq" id="XP_064702163.1">
    <property type="nucleotide sequence ID" value="XM_064850894.1"/>
</dbReference>
<dbReference type="CDD" id="cd12148">
    <property type="entry name" value="fungal_TF_MHR"/>
    <property type="match status" value="1"/>
</dbReference>
<keyword evidence="2" id="KW-0862">Zinc</keyword>
<keyword evidence="1" id="KW-0479">Metal-binding</keyword>
<evidence type="ECO:0000313" key="8">
    <source>
        <dbReference type="Proteomes" id="UP001358417"/>
    </source>
</evidence>
<dbReference type="GO" id="GO:0006351">
    <property type="term" value="P:DNA-templated transcription"/>
    <property type="evidence" value="ECO:0007669"/>
    <property type="project" value="InterPro"/>
</dbReference>
<organism evidence="7 8">
    <name type="scientific">Exophiala bonariae</name>
    <dbReference type="NCBI Taxonomy" id="1690606"/>
    <lineage>
        <taxon>Eukaryota</taxon>
        <taxon>Fungi</taxon>
        <taxon>Dikarya</taxon>
        <taxon>Ascomycota</taxon>
        <taxon>Pezizomycotina</taxon>
        <taxon>Eurotiomycetes</taxon>
        <taxon>Chaetothyriomycetidae</taxon>
        <taxon>Chaetothyriales</taxon>
        <taxon>Herpotrichiellaceae</taxon>
        <taxon>Exophiala</taxon>
    </lineage>
</organism>
<dbReference type="Proteomes" id="UP001358417">
    <property type="component" value="Unassembled WGS sequence"/>
</dbReference>
<dbReference type="InterPro" id="IPR007219">
    <property type="entry name" value="XnlR_reg_dom"/>
</dbReference>
<evidence type="ECO:0000256" key="5">
    <source>
        <dbReference type="ARBA" id="ARBA00023242"/>
    </source>
</evidence>
<dbReference type="GeneID" id="89975507"/>
<name>A0AAV9MXZ7_9EURO</name>
<dbReference type="GO" id="GO:0008270">
    <property type="term" value="F:zinc ion binding"/>
    <property type="evidence" value="ECO:0007669"/>
    <property type="project" value="InterPro"/>
</dbReference>
<evidence type="ECO:0000256" key="4">
    <source>
        <dbReference type="ARBA" id="ARBA00023163"/>
    </source>
</evidence>
<protein>
    <recommendedName>
        <fullName evidence="6">Xylanolytic transcriptional activator regulatory domain-containing protein</fullName>
    </recommendedName>
</protein>
<feature type="domain" description="Xylanolytic transcriptional activator regulatory" evidence="6">
    <location>
        <begin position="301"/>
        <end position="511"/>
    </location>
</feature>
<comment type="caution">
    <text evidence="7">The sequence shown here is derived from an EMBL/GenBank/DDBJ whole genome shotgun (WGS) entry which is preliminary data.</text>
</comment>
<dbReference type="PANTHER" id="PTHR47660">
    <property type="entry name" value="TRANSCRIPTION FACTOR WITH C2H2 AND ZN(2)-CYS(6) DNA BINDING DOMAIN (EUROFUNG)-RELATED-RELATED"/>
    <property type="match status" value="1"/>
</dbReference>
<dbReference type="PANTHER" id="PTHR47660:SF2">
    <property type="entry name" value="TRANSCRIPTION FACTOR WITH C2H2 AND ZN(2)-CYS(6) DNA BINDING DOMAIN (EUROFUNG)"/>
    <property type="match status" value="1"/>
</dbReference>
<dbReference type="Pfam" id="PF04082">
    <property type="entry name" value="Fungal_trans"/>
    <property type="match status" value="1"/>
</dbReference>
<dbReference type="EMBL" id="JAVRRD010000029">
    <property type="protein sequence ID" value="KAK5046580.1"/>
    <property type="molecule type" value="Genomic_DNA"/>
</dbReference>
<keyword evidence="3" id="KW-0805">Transcription regulation</keyword>